<feature type="domain" description="Glycoside hydrolase family 65 C-terminal" evidence="1">
    <location>
        <begin position="416"/>
        <end position="458"/>
    </location>
</feature>
<dbReference type="RefSeq" id="WP_311504676.1">
    <property type="nucleotide sequence ID" value="NZ_JAVRHK010000019.1"/>
</dbReference>
<proteinExistence type="predicted"/>
<protein>
    <submittedName>
        <fullName evidence="3">Amylo-alpha-1,6-glucosidase</fullName>
    </submittedName>
</protein>
<evidence type="ECO:0000259" key="2">
    <source>
        <dbReference type="Pfam" id="PF22422"/>
    </source>
</evidence>
<dbReference type="Proteomes" id="UP001262582">
    <property type="component" value="Unassembled WGS sequence"/>
</dbReference>
<keyword evidence="4" id="KW-1185">Reference proteome</keyword>
<name>A0ABU3D9Y9_9FLAO</name>
<evidence type="ECO:0000259" key="1">
    <source>
        <dbReference type="Pfam" id="PF03633"/>
    </source>
</evidence>
<dbReference type="InterPro" id="IPR012341">
    <property type="entry name" value="6hp_glycosidase-like_sf"/>
</dbReference>
<dbReference type="SUPFAM" id="SSF48208">
    <property type="entry name" value="Six-hairpin glycosidases"/>
    <property type="match status" value="1"/>
</dbReference>
<dbReference type="Pfam" id="PF03633">
    <property type="entry name" value="Glyco_hydro_65C"/>
    <property type="match status" value="1"/>
</dbReference>
<dbReference type="Pfam" id="PF22422">
    <property type="entry name" value="MGH1-like_GH"/>
    <property type="match status" value="1"/>
</dbReference>
<dbReference type="InterPro" id="IPR008928">
    <property type="entry name" value="6-hairpin_glycosidase_sf"/>
</dbReference>
<comment type="caution">
    <text evidence="3">The sequence shown here is derived from an EMBL/GenBank/DDBJ whole genome shotgun (WGS) entry which is preliminary data.</text>
</comment>
<gene>
    <name evidence="3" type="ORF">RM539_17295</name>
</gene>
<dbReference type="PANTHER" id="PTHR34987">
    <property type="entry name" value="C, PUTATIVE (AFU_ORTHOLOGUE AFUA_3G02880)-RELATED"/>
    <property type="match status" value="1"/>
</dbReference>
<dbReference type="EMBL" id="JAVRHK010000019">
    <property type="protein sequence ID" value="MDT0678341.1"/>
    <property type="molecule type" value="Genomic_DNA"/>
</dbReference>
<dbReference type="Gene3D" id="2.60.420.10">
    <property type="entry name" value="Maltose phosphorylase, domain 3"/>
    <property type="match status" value="1"/>
</dbReference>
<feature type="domain" description="Mannosylglycerate hydrolase MGH1-like glycoside hydrolase" evidence="2">
    <location>
        <begin position="112"/>
        <end position="380"/>
    </location>
</feature>
<sequence>METSIYDKTFPALSIGNEEEIQKEFVFHMALGDVYSNIRLYKAGLLKEEKLGFMAGINYNKPWTRDAAINTWNGGGLLFPEVAKNTLLSTLTRDTEGNVIIGGQYWDKVIWAVGAWNYYLYTGDKEMLQLAYETTQRTLQKMEKEEFDASNNLFRGPAVYGDGVAAYPKVYTRSVNNKTYSAISDWPEENPDLRSKVGYGIPMQSLSTNILYYRVYQILPEMAKELDKKGNPEWDEKAKRLKEAINKNFWNPEKQTYNYFLGPFGGSEAQEGMGISFAIMFGVADSNQTEALFENTLVEPAGIPVVWPSYPRYINDERTSYGRHSGTVWPHVQGFWAHAAALNNRKEIFLYEFNALTNNVWRDKQFVEIYHPKSGAKYGGIQENASSKWNLTHSQNRQTWSATAYLRMILMGVMGMRFDADGIEFEPMLPEGMGSIHLENLRYRDALLNLTIEGSGDRIASFIINGKKTNAFIPSDIEGLQRIEIKMEKAGN</sequence>
<evidence type="ECO:0000313" key="4">
    <source>
        <dbReference type="Proteomes" id="UP001262582"/>
    </source>
</evidence>
<reference evidence="3 4" key="1">
    <citation type="submission" date="2023-09" db="EMBL/GenBank/DDBJ databases">
        <authorList>
            <person name="Rey-Velasco X."/>
        </authorList>
    </citation>
    <scope>NUCLEOTIDE SEQUENCE [LARGE SCALE GENOMIC DNA]</scope>
    <source>
        <strain evidence="3 4">F117</strain>
    </source>
</reference>
<evidence type="ECO:0000313" key="3">
    <source>
        <dbReference type="EMBL" id="MDT0678341.1"/>
    </source>
</evidence>
<dbReference type="InterPro" id="IPR005194">
    <property type="entry name" value="Glyco_hydro_65_C"/>
</dbReference>
<dbReference type="Gene3D" id="1.50.10.10">
    <property type="match status" value="1"/>
</dbReference>
<organism evidence="3 4">
    <name type="scientific">Autumnicola musiva</name>
    <dbReference type="NCBI Taxonomy" id="3075589"/>
    <lineage>
        <taxon>Bacteria</taxon>
        <taxon>Pseudomonadati</taxon>
        <taxon>Bacteroidota</taxon>
        <taxon>Flavobacteriia</taxon>
        <taxon>Flavobacteriales</taxon>
        <taxon>Flavobacteriaceae</taxon>
        <taxon>Autumnicola</taxon>
    </lineage>
</organism>
<dbReference type="InterPro" id="IPR054491">
    <property type="entry name" value="MGH1-like_GH"/>
</dbReference>
<dbReference type="PANTHER" id="PTHR34987:SF6">
    <property type="entry name" value="ALPHA-L-RHAMNOSIDASE SIX-HAIRPIN GLYCOSIDASE DOMAIN-CONTAINING PROTEIN"/>
    <property type="match status" value="1"/>
</dbReference>
<accession>A0ABU3D9Y9</accession>